<protein>
    <recommendedName>
        <fullName evidence="10">Proline-rich transmembrane protein 3/4 domain-containing protein</fullName>
    </recommendedName>
</protein>
<feature type="domain" description="Proline-rich transmembrane protein 3/4" evidence="10">
    <location>
        <begin position="844"/>
        <end position="959"/>
    </location>
</feature>
<name>W8ABN3_CERCA</name>
<dbReference type="KEGG" id="ccat:101448895"/>
<dbReference type="PANTHER" id="PTHR35578:SF6">
    <property type="entry name" value="PROLINE-RICH TRANSMEMBRANE PROTEIN 4"/>
    <property type="match status" value="1"/>
</dbReference>
<feature type="region of interest" description="Disordered" evidence="7">
    <location>
        <begin position="722"/>
        <end position="743"/>
    </location>
</feature>
<evidence type="ECO:0000256" key="6">
    <source>
        <dbReference type="ARBA" id="ARBA00023136"/>
    </source>
</evidence>
<feature type="domain" description="Proline-rich transmembrane protein 3/4" evidence="10">
    <location>
        <begin position="1048"/>
        <end position="1182"/>
    </location>
</feature>
<evidence type="ECO:0000256" key="3">
    <source>
        <dbReference type="ARBA" id="ARBA00022692"/>
    </source>
</evidence>
<dbReference type="EMBL" id="GAMC01021270">
    <property type="protein sequence ID" value="JAB85285.1"/>
    <property type="molecule type" value="mRNA"/>
</dbReference>
<feature type="region of interest" description="Disordered" evidence="7">
    <location>
        <begin position="644"/>
        <end position="663"/>
    </location>
</feature>
<feature type="region of interest" description="Disordered" evidence="7">
    <location>
        <begin position="1750"/>
        <end position="1774"/>
    </location>
</feature>
<feature type="signal peptide" evidence="9">
    <location>
        <begin position="1"/>
        <end position="17"/>
    </location>
</feature>
<feature type="region of interest" description="Disordered" evidence="7">
    <location>
        <begin position="1403"/>
        <end position="1438"/>
    </location>
</feature>
<feature type="compositionally biased region" description="Low complexity" evidence="7">
    <location>
        <begin position="1527"/>
        <end position="1537"/>
    </location>
</feature>
<evidence type="ECO:0000256" key="7">
    <source>
        <dbReference type="SAM" id="MobiDB-lite"/>
    </source>
</evidence>
<evidence type="ECO:0000256" key="8">
    <source>
        <dbReference type="SAM" id="Phobius"/>
    </source>
</evidence>
<feature type="compositionally biased region" description="Low complexity" evidence="7">
    <location>
        <begin position="648"/>
        <end position="658"/>
    </location>
</feature>
<feature type="region of interest" description="Disordered" evidence="7">
    <location>
        <begin position="1572"/>
        <end position="1592"/>
    </location>
</feature>
<organism evidence="11">
    <name type="scientific">Ceratitis capitata</name>
    <name type="common">Mediterranean fruit fly</name>
    <name type="synonym">Tephritis capitata</name>
    <dbReference type="NCBI Taxonomy" id="7213"/>
    <lineage>
        <taxon>Eukaryota</taxon>
        <taxon>Metazoa</taxon>
        <taxon>Ecdysozoa</taxon>
        <taxon>Arthropoda</taxon>
        <taxon>Hexapoda</taxon>
        <taxon>Insecta</taxon>
        <taxon>Pterygota</taxon>
        <taxon>Neoptera</taxon>
        <taxon>Endopterygota</taxon>
        <taxon>Diptera</taxon>
        <taxon>Brachycera</taxon>
        <taxon>Muscomorpha</taxon>
        <taxon>Tephritoidea</taxon>
        <taxon>Tephritidae</taxon>
        <taxon>Ceratitis</taxon>
        <taxon>Ceratitis</taxon>
    </lineage>
</organism>
<feature type="compositionally biased region" description="Polar residues" evidence="7">
    <location>
        <begin position="1629"/>
        <end position="1643"/>
    </location>
</feature>
<dbReference type="Pfam" id="PF25987">
    <property type="entry name" value="PRRT3"/>
    <property type="match status" value="2"/>
</dbReference>
<proteinExistence type="evidence at transcript level"/>
<dbReference type="InterPro" id="IPR059081">
    <property type="entry name" value="PRRT3-4"/>
</dbReference>
<feature type="region of interest" description="Disordered" evidence="7">
    <location>
        <begin position="1629"/>
        <end position="1651"/>
    </location>
</feature>
<sequence length="1808" mass="197789">MTKSMILPSILNLIVSASKHMTLSTSKNKHNANETSVLRIQCVDCTECNIERLYTECGYVPYNKIKKYTYKHCKCFCGNSRGRNIATLPVNILEFHTTKNKHFVKEKRLDTTRPYTVAKSSILWLKPRYDQLCAEADKNYRVVERLNHIHNKLTEFSAFLQDCKSLELSTTLYSSTIITNCRHEITECPGRIHGYEKSLQCKSRLNENNYTCANDVSSKDFFRIRNSVLGIATSNKKDYNELNSKSSASNRMRSRRSLLLGNGNPTTMCSNAILYILLILLLSLPQVRWVHSLLTVEPKFDSLADDDFPSSSAINNNPLINVGMVNGSDNRIAMKVGGSSPSGSGGYMDKLKMNNLERSVAAVLKKVAYGTTSTTKRSIPDNTYTPSLTTIATPLLTTLRYAEKSTHQQQINLHHRNYELDLERDHALPTSAPNADILKSNSNPTYPNPNRNHNHERERHRHVMKATPPPSIPNILKKNIGQSPTIPMYPGDIPSYSPPARSFFTPPLPPEYQNPFADKPTLRGTNNEGIISNTGTYINRRPIPPPSLMPGHERIPFRPPDLAASTGSNSANEIIVTSSGDTNSAPHIYNGTIADVERKKALNTPSRSIGGYGMINVGSSNTGEVVHSLSNANDNIQILYANTESRESPPQNSNPPQQLSTTGQEVLPSIRRILSGSNGNKGEIPEVLLKHATSRPIANYNQPPSPPVVLLDDSSVVQKIEGGEDNGILGSSNINKNKNGSALSSGTELYEAARIETMENRFPDVSHHSNRVNSNQGSTDSSSTTSTAAAIGKDLGAAVAAAATTSTMSSTSVAKNPTSSATATSRNTESGVGSSIAAAASSVSTWAVAWNIHVYFSVVLFTILVVCSLYKILTYNKLTHLFSQSYFMCIHLVLIVICSSRIFYLCFDAYNIHSTFNLFVSELLLYLPATFLTISFSVLILFLFLKALNHKNNRYSALIRPLTVMVGCGVHVVLCITLHYVESYTVQNQQQQQQLLYQQQQQHFLQRRQQQQQILQQHQHQHLQQQFEATSTTNFLSSVTSFHAHTALLLQSATIGSSPNLISSTTPPRVLSLICQIIYIFVCLFLGLLYLYLYRILKRILRSKSQNYIHGYQNLSYAIHITIATALLFVLLAALQIFGAISISTTRPLLQQLTADIDWLQWGYQFSLRLIEIAIISLLSWVVGLKTSGGSSGAGAAVNLANNADARYGVAGGNSGSNVAFASGPANQNREKHPHHNFHNNHSNVAGFFLPCTSSSSQEQFETDYPAVCNANTNLHTYTMRTGKLIYDDSYALNSLSSGAQPQLTGIGNNAIQSGSGVIRNAGEFHLQTQPTYQRPYDSGSINSAMVNHNVSEYGTQSTLAGGGVGHYGNEAPQYADYLTDATIDHYENPNFDLGGSVSGSGFGVDSSNPSGVQKLTKTSTTSTTASSSGDSGASAASQQQMLLLQSDSCYSEPLQAPNATFYDFKNFERPQLVSGVAAPSSDCWLSESHTCQPLSRDADNHKSKREKKIHSTLDRSAYGNPDRRSSNSTHSCTSSNGRYSGYNSFDRGLYNGVRKSGTLNNIVGSIHTPGTGIIHGRNSSSSSPASSKTLSLAPERHHYQKQQRSGCANANGIRKQDREHEYLFSRSSLDHSISQPSHQQPNSDDDMMLSGSNVERTNLIDNEDNGCIINSKNTTSFCGGRSQANDVSVIKIDSTKQMFAKTHLKNNTHSNMLICQSNSSPYTSVVNTSKQQRQDVAVTKANIILGSSDSHASNSTASNTSATSSTSGSSNNRGAMVVAEHGFVRFRAIDDINNAQGIGIHNASILN</sequence>
<reference evidence="11" key="2">
    <citation type="journal article" date="2014" name="BMC Genomics">
        <title>A genomic perspective to assessing quality of mass-reared SIT flies used in Mediterranean fruit fly (Ceratitis capitata) eradication in California.</title>
        <authorList>
            <person name="Calla B."/>
            <person name="Hall B."/>
            <person name="Hou S."/>
            <person name="Geib S.M."/>
        </authorList>
    </citation>
    <scope>NUCLEOTIDE SEQUENCE</scope>
</reference>
<dbReference type="RefSeq" id="XP_004537775.1">
    <property type="nucleotide sequence ID" value="XM_004537718.3"/>
</dbReference>
<keyword evidence="6 8" id="KW-0472">Membrane</keyword>
<keyword evidence="2" id="KW-0597">Phosphoprotein</keyword>
<evidence type="ECO:0000313" key="11">
    <source>
        <dbReference type="EMBL" id="JAB85285.1"/>
    </source>
</evidence>
<feature type="transmembrane region" description="Helical" evidence="8">
    <location>
        <begin position="924"/>
        <end position="945"/>
    </location>
</feature>
<keyword evidence="5 8" id="KW-1133">Transmembrane helix</keyword>
<accession>W8ABN3</accession>
<feature type="region of interest" description="Disordered" evidence="7">
    <location>
        <begin position="430"/>
        <end position="456"/>
    </location>
</feature>
<feature type="transmembrane region" description="Helical" evidence="8">
    <location>
        <begin position="852"/>
        <end position="873"/>
    </location>
</feature>
<reference evidence="11" key="1">
    <citation type="submission" date="2013-07" db="EMBL/GenBank/DDBJ databases">
        <authorList>
            <person name="Geib S."/>
        </authorList>
    </citation>
    <scope>NUCLEOTIDE SEQUENCE</scope>
</reference>
<evidence type="ECO:0000256" key="5">
    <source>
        <dbReference type="ARBA" id="ARBA00022989"/>
    </source>
</evidence>
<feature type="chain" id="PRO_5004907597" description="Proline-rich transmembrane protein 3/4 domain-containing protein" evidence="9">
    <location>
        <begin position="18"/>
        <end position="1808"/>
    </location>
</feature>
<dbReference type="InterPro" id="IPR052836">
    <property type="entry name" value="PRRT_domain-containing"/>
</dbReference>
<evidence type="ECO:0000259" key="10">
    <source>
        <dbReference type="Pfam" id="PF25987"/>
    </source>
</evidence>
<feature type="compositionally biased region" description="Low complexity" evidence="7">
    <location>
        <begin position="1580"/>
        <end position="1592"/>
    </location>
</feature>
<dbReference type="GeneID" id="101448895"/>
<feature type="region of interest" description="Disordered" evidence="7">
    <location>
        <begin position="1493"/>
        <end position="1538"/>
    </location>
</feature>
<feature type="transmembrane region" description="Helical" evidence="8">
    <location>
        <begin position="885"/>
        <end position="904"/>
    </location>
</feature>
<keyword evidence="3 8" id="KW-0812">Transmembrane</keyword>
<dbReference type="PANTHER" id="PTHR35578">
    <property type="entry name" value="PROLINE-RICH TRANSMEMBRANE PROTEIN 4-RELATED"/>
    <property type="match status" value="1"/>
</dbReference>
<feature type="transmembrane region" description="Helical" evidence="8">
    <location>
        <begin position="957"/>
        <end position="981"/>
    </location>
</feature>
<evidence type="ECO:0000256" key="4">
    <source>
        <dbReference type="ARBA" id="ARBA00022729"/>
    </source>
</evidence>
<feature type="compositionally biased region" description="Low complexity" evidence="7">
    <location>
        <begin position="730"/>
        <end position="741"/>
    </location>
</feature>
<feature type="transmembrane region" description="Helical" evidence="8">
    <location>
        <begin position="1115"/>
        <end position="1142"/>
    </location>
</feature>
<feature type="region of interest" description="Disordered" evidence="7">
    <location>
        <begin position="765"/>
        <end position="786"/>
    </location>
</feature>
<evidence type="ECO:0000256" key="2">
    <source>
        <dbReference type="ARBA" id="ARBA00022553"/>
    </source>
</evidence>
<feature type="transmembrane region" description="Helical" evidence="8">
    <location>
        <begin position="1070"/>
        <end position="1094"/>
    </location>
</feature>
<keyword evidence="4 9" id="KW-0732">Signal</keyword>
<evidence type="ECO:0000256" key="9">
    <source>
        <dbReference type="SAM" id="SignalP"/>
    </source>
</evidence>
<evidence type="ECO:0000256" key="1">
    <source>
        <dbReference type="ARBA" id="ARBA00004141"/>
    </source>
</evidence>
<dbReference type="OrthoDB" id="10066605at2759"/>
<feature type="compositionally biased region" description="Low complexity" evidence="7">
    <location>
        <begin position="1415"/>
        <end position="1438"/>
    </location>
</feature>
<comment type="subcellular location">
    <subcellularLocation>
        <location evidence="1">Membrane</location>
        <topology evidence="1">Multi-pass membrane protein</topology>
    </subcellularLocation>
</comment>